<dbReference type="EMBL" id="JANPWB010000003">
    <property type="protein sequence ID" value="KAJ1198457.1"/>
    <property type="molecule type" value="Genomic_DNA"/>
</dbReference>
<name>A0AAV7VAS5_PLEWA</name>
<organism evidence="1 2">
    <name type="scientific">Pleurodeles waltl</name>
    <name type="common">Iberian ribbed newt</name>
    <dbReference type="NCBI Taxonomy" id="8319"/>
    <lineage>
        <taxon>Eukaryota</taxon>
        <taxon>Metazoa</taxon>
        <taxon>Chordata</taxon>
        <taxon>Craniata</taxon>
        <taxon>Vertebrata</taxon>
        <taxon>Euteleostomi</taxon>
        <taxon>Amphibia</taxon>
        <taxon>Batrachia</taxon>
        <taxon>Caudata</taxon>
        <taxon>Salamandroidea</taxon>
        <taxon>Salamandridae</taxon>
        <taxon>Pleurodelinae</taxon>
        <taxon>Pleurodeles</taxon>
    </lineage>
</organism>
<reference evidence="1" key="1">
    <citation type="journal article" date="2022" name="bioRxiv">
        <title>Sequencing and chromosome-scale assembly of the giantPleurodeles waltlgenome.</title>
        <authorList>
            <person name="Brown T."/>
            <person name="Elewa A."/>
            <person name="Iarovenko S."/>
            <person name="Subramanian E."/>
            <person name="Araus A.J."/>
            <person name="Petzold A."/>
            <person name="Susuki M."/>
            <person name="Suzuki K.-i.T."/>
            <person name="Hayashi T."/>
            <person name="Toyoda A."/>
            <person name="Oliveira C."/>
            <person name="Osipova E."/>
            <person name="Leigh N.D."/>
            <person name="Simon A."/>
            <person name="Yun M.H."/>
        </authorList>
    </citation>
    <scope>NUCLEOTIDE SEQUENCE</scope>
    <source>
        <strain evidence="1">20211129_DDA</strain>
        <tissue evidence="1">Liver</tissue>
    </source>
</reference>
<evidence type="ECO:0000313" key="1">
    <source>
        <dbReference type="EMBL" id="KAJ1198457.1"/>
    </source>
</evidence>
<keyword evidence="2" id="KW-1185">Reference proteome</keyword>
<accession>A0AAV7VAS5</accession>
<comment type="caution">
    <text evidence="1">The sequence shown here is derived from an EMBL/GenBank/DDBJ whole genome shotgun (WGS) entry which is preliminary data.</text>
</comment>
<gene>
    <name evidence="1" type="ORF">NDU88_002298</name>
</gene>
<dbReference type="AlphaFoldDB" id="A0AAV7VAS5"/>
<sequence>MAGLRGLVVQEEMLGKYMIMYSPVGAGYVRSIPRVLFLSCRDFSPLRNEWDEGYRTRSNEDYLDIYQWRALHRGDRDPFTDQQGGAVAVPLMPVVHPSESQGR</sequence>
<proteinExistence type="predicted"/>
<protein>
    <submittedName>
        <fullName evidence="1">Uncharacterized protein</fullName>
    </submittedName>
</protein>
<dbReference type="Proteomes" id="UP001066276">
    <property type="component" value="Chromosome 2_1"/>
</dbReference>
<evidence type="ECO:0000313" key="2">
    <source>
        <dbReference type="Proteomes" id="UP001066276"/>
    </source>
</evidence>